<dbReference type="InterPro" id="IPR041373">
    <property type="entry name" value="RT_RNaseH"/>
</dbReference>
<dbReference type="FunFam" id="3.10.20.370:FF:000001">
    <property type="entry name" value="Retrovirus-related Pol polyprotein from transposon 17.6-like protein"/>
    <property type="match status" value="1"/>
</dbReference>
<dbReference type="GO" id="GO:0003964">
    <property type="term" value="F:RNA-directed DNA polymerase activity"/>
    <property type="evidence" value="ECO:0007669"/>
    <property type="project" value="UniProtKB-KW"/>
</dbReference>
<keyword evidence="1" id="KW-0808">Transferase</keyword>
<keyword evidence="2" id="KW-0548">Nucleotidyltransferase</keyword>
<evidence type="ECO:0000256" key="3">
    <source>
        <dbReference type="ARBA" id="ARBA00022722"/>
    </source>
</evidence>
<dbReference type="InterPro" id="IPR043502">
    <property type="entry name" value="DNA/RNA_pol_sf"/>
</dbReference>
<dbReference type="InterPro" id="IPR041588">
    <property type="entry name" value="Integrase_H2C2"/>
</dbReference>
<reference evidence="9" key="2">
    <citation type="submission" date="2023-11" db="UniProtKB">
        <authorList>
            <consortium name="WormBaseParasite"/>
        </authorList>
    </citation>
    <scope>IDENTIFICATION</scope>
</reference>
<dbReference type="GO" id="GO:0016787">
    <property type="term" value="F:hydrolase activity"/>
    <property type="evidence" value="ECO:0007669"/>
    <property type="project" value="UniProtKB-KW"/>
</dbReference>
<organism evidence="8 9">
    <name type="scientific">Schistosoma rodhaini</name>
    <dbReference type="NCBI Taxonomy" id="6188"/>
    <lineage>
        <taxon>Eukaryota</taxon>
        <taxon>Metazoa</taxon>
        <taxon>Spiralia</taxon>
        <taxon>Lophotrochozoa</taxon>
        <taxon>Platyhelminthes</taxon>
        <taxon>Trematoda</taxon>
        <taxon>Digenea</taxon>
        <taxon>Strigeidida</taxon>
        <taxon>Schistosomatoidea</taxon>
        <taxon>Schistosomatidae</taxon>
        <taxon>Schistosoma</taxon>
    </lineage>
</organism>
<dbReference type="InterPro" id="IPR036397">
    <property type="entry name" value="RNaseH_sf"/>
</dbReference>
<dbReference type="GO" id="GO:0004519">
    <property type="term" value="F:endonuclease activity"/>
    <property type="evidence" value="ECO:0007669"/>
    <property type="project" value="UniProtKB-KW"/>
</dbReference>
<evidence type="ECO:0000313" key="8">
    <source>
        <dbReference type="Proteomes" id="UP000050792"/>
    </source>
</evidence>
<dbReference type="Gene3D" id="3.10.20.370">
    <property type="match status" value="1"/>
</dbReference>
<dbReference type="InterPro" id="IPR001584">
    <property type="entry name" value="Integrase_cat-core"/>
</dbReference>
<dbReference type="Gene3D" id="3.30.420.10">
    <property type="entry name" value="Ribonuclease H-like superfamily/Ribonuclease H"/>
    <property type="match status" value="1"/>
</dbReference>
<dbReference type="PANTHER" id="PTHR37984">
    <property type="entry name" value="PROTEIN CBG26694"/>
    <property type="match status" value="1"/>
</dbReference>
<evidence type="ECO:0000313" key="9">
    <source>
        <dbReference type="WBParaSite" id="SRDH1_21930.1"/>
    </source>
</evidence>
<evidence type="ECO:0000256" key="5">
    <source>
        <dbReference type="ARBA" id="ARBA00022801"/>
    </source>
</evidence>
<feature type="domain" description="Integrase catalytic" evidence="7">
    <location>
        <begin position="312"/>
        <end position="483"/>
    </location>
</feature>
<dbReference type="GO" id="GO:0015074">
    <property type="term" value="P:DNA integration"/>
    <property type="evidence" value="ECO:0007669"/>
    <property type="project" value="InterPro"/>
</dbReference>
<dbReference type="Proteomes" id="UP000050792">
    <property type="component" value="Unassembled WGS sequence"/>
</dbReference>
<dbReference type="PROSITE" id="PS50994">
    <property type="entry name" value="INTEGRASE"/>
    <property type="match status" value="1"/>
</dbReference>
<sequence>MFNFYRRFIPHCSDILQPLTEALKGKAKKFTLSSEAKDAFTAAKTAIASTTMLTYLSPDPEATLILCTDASQAAVGAVLQQRVNNEVKPLAFFSKKLEPAQTRYSTFGRELLAVYLAVKHFKHLLQGRDFVIFTDHKPLTYAFNAKSDRYSPRETRQLDYISQFSTNIQFIKGESNVVADTLSRFDVDAICSTKGIDLLDIARLQVDDPDLAACKQNSSLVLKSIPIAHSDSTIICDTSTGIPRPFVPIAYRKKVFDCLHSLSHPGVRATARLIGERFVWPKMNSNIKEWTRNCLQCQRSKVHRHTITAPSTFNLPDHRFQHVHVDLVGPLPPSNGFTYIFTAVDRFTRWPIACPIKDISAENIAAVFLDRWISNFGVPSTVTSDRGSQFQSHLFNEFTRILGIHHITTTAYHPAANGLVERFHRQLKSSLMVQPDVTRWIEFLPLILLSIRSTIKEDLQCTPPQLVYGTNLTLPGQLVTHKGTSVCTDPSSICE</sequence>
<reference evidence="8" key="1">
    <citation type="submission" date="2022-06" db="EMBL/GenBank/DDBJ databases">
        <authorList>
            <person name="Berger JAMES D."/>
            <person name="Berger JAMES D."/>
        </authorList>
    </citation>
    <scope>NUCLEOTIDE SEQUENCE [LARGE SCALE GENOMIC DNA]</scope>
</reference>
<keyword evidence="8" id="KW-1185">Reference proteome</keyword>
<dbReference type="CDD" id="cd09274">
    <property type="entry name" value="RNase_HI_RT_Ty3"/>
    <property type="match status" value="1"/>
</dbReference>
<name>A0AA85ESP6_9TREM</name>
<proteinExistence type="predicted"/>
<evidence type="ECO:0000256" key="4">
    <source>
        <dbReference type="ARBA" id="ARBA00022759"/>
    </source>
</evidence>
<evidence type="ECO:0000256" key="6">
    <source>
        <dbReference type="ARBA" id="ARBA00022918"/>
    </source>
</evidence>
<dbReference type="InterPro" id="IPR012337">
    <property type="entry name" value="RNaseH-like_sf"/>
</dbReference>
<dbReference type="Pfam" id="PF00665">
    <property type="entry name" value="rve"/>
    <property type="match status" value="1"/>
</dbReference>
<keyword evidence="3" id="KW-0540">Nuclease</keyword>
<evidence type="ECO:0000256" key="2">
    <source>
        <dbReference type="ARBA" id="ARBA00022695"/>
    </source>
</evidence>
<keyword evidence="6" id="KW-0695">RNA-directed DNA polymerase</keyword>
<dbReference type="WBParaSite" id="SRDH1_21930.1">
    <property type="protein sequence ID" value="SRDH1_21930.1"/>
    <property type="gene ID" value="SRDH1_21930"/>
</dbReference>
<dbReference type="InterPro" id="IPR050951">
    <property type="entry name" value="Retrovirus_Pol_polyprotein"/>
</dbReference>
<evidence type="ECO:0000256" key="1">
    <source>
        <dbReference type="ARBA" id="ARBA00022679"/>
    </source>
</evidence>
<dbReference type="SUPFAM" id="SSF53098">
    <property type="entry name" value="Ribonuclease H-like"/>
    <property type="match status" value="1"/>
</dbReference>
<dbReference type="Pfam" id="PF17917">
    <property type="entry name" value="RT_RNaseH"/>
    <property type="match status" value="1"/>
</dbReference>
<dbReference type="SUPFAM" id="SSF56672">
    <property type="entry name" value="DNA/RNA polymerases"/>
    <property type="match status" value="1"/>
</dbReference>
<dbReference type="Gene3D" id="3.30.70.270">
    <property type="match status" value="1"/>
</dbReference>
<keyword evidence="4" id="KW-0255">Endonuclease</keyword>
<dbReference type="PANTHER" id="PTHR37984:SF5">
    <property type="entry name" value="PROTEIN NYNRIN-LIKE"/>
    <property type="match status" value="1"/>
</dbReference>
<dbReference type="GO" id="GO:0003676">
    <property type="term" value="F:nucleic acid binding"/>
    <property type="evidence" value="ECO:0007669"/>
    <property type="project" value="InterPro"/>
</dbReference>
<protein>
    <recommendedName>
        <fullName evidence="7">Integrase catalytic domain-containing protein</fullName>
    </recommendedName>
</protein>
<dbReference type="FunFam" id="1.10.340.70:FF:000006">
    <property type="entry name" value="Retrovirus-related Pol polyprotein from transposon 297-like Protein"/>
    <property type="match status" value="1"/>
</dbReference>
<dbReference type="Gene3D" id="1.10.340.70">
    <property type="match status" value="1"/>
</dbReference>
<dbReference type="InterPro" id="IPR043128">
    <property type="entry name" value="Rev_trsase/Diguanyl_cyclase"/>
</dbReference>
<dbReference type="AlphaFoldDB" id="A0AA85ESP6"/>
<dbReference type="FunFam" id="3.30.420.10:FF:000032">
    <property type="entry name" value="Retrovirus-related Pol polyprotein from transposon 297-like Protein"/>
    <property type="match status" value="1"/>
</dbReference>
<accession>A0AA85ESP6</accession>
<keyword evidence="5" id="KW-0378">Hydrolase</keyword>
<evidence type="ECO:0000259" key="7">
    <source>
        <dbReference type="PROSITE" id="PS50994"/>
    </source>
</evidence>
<dbReference type="Pfam" id="PF17921">
    <property type="entry name" value="Integrase_H2C2"/>
    <property type="match status" value="1"/>
</dbReference>